<gene>
    <name evidence="1" type="ORF">ACFQ24_06915</name>
</gene>
<dbReference type="RefSeq" id="WP_380909994.1">
    <property type="nucleotide sequence ID" value="NZ_JBHTLS010000106.1"/>
</dbReference>
<sequence>MNTKPQIHGRRSSFSVSAALQQIGDDLSDIRKEDSLTWKDVGRVLGKSDDRASDYANALSEMPVSAFLLGCREWNGRFANGVLSLIGMKLVEINADATTDGEKLCHILKLAHLISAAMTDLETPGAIDDGELKEIGAEALDEASRAIDALRARLARLEPVKLAGVAA</sequence>
<reference evidence="2" key="1">
    <citation type="journal article" date="2019" name="Int. J. Syst. Evol. Microbiol.">
        <title>The Global Catalogue of Microorganisms (GCM) 10K type strain sequencing project: providing services to taxonomists for standard genome sequencing and annotation.</title>
        <authorList>
            <consortium name="The Broad Institute Genomics Platform"/>
            <consortium name="The Broad Institute Genome Sequencing Center for Infectious Disease"/>
            <person name="Wu L."/>
            <person name="Ma J."/>
        </authorList>
    </citation>
    <scope>NUCLEOTIDE SEQUENCE [LARGE SCALE GENOMIC DNA]</scope>
    <source>
        <strain evidence="2">CCUG 54329</strain>
    </source>
</reference>
<accession>A0ABW3P2X1</accession>
<protein>
    <recommendedName>
        <fullName evidence="3">XRE family transcriptional regulator</fullName>
    </recommendedName>
</protein>
<name>A0ABW3P2X1_9SPHN</name>
<comment type="caution">
    <text evidence="1">The sequence shown here is derived from an EMBL/GenBank/DDBJ whole genome shotgun (WGS) entry which is preliminary data.</text>
</comment>
<dbReference type="Proteomes" id="UP001597203">
    <property type="component" value="Unassembled WGS sequence"/>
</dbReference>
<evidence type="ECO:0000313" key="1">
    <source>
        <dbReference type="EMBL" id="MFD1104602.1"/>
    </source>
</evidence>
<proteinExistence type="predicted"/>
<organism evidence="1 2">
    <name type="scientific">Sphingobium olei</name>
    <dbReference type="NCBI Taxonomy" id="420955"/>
    <lineage>
        <taxon>Bacteria</taxon>
        <taxon>Pseudomonadati</taxon>
        <taxon>Pseudomonadota</taxon>
        <taxon>Alphaproteobacteria</taxon>
        <taxon>Sphingomonadales</taxon>
        <taxon>Sphingomonadaceae</taxon>
        <taxon>Sphingobium</taxon>
    </lineage>
</organism>
<evidence type="ECO:0000313" key="2">
    <source>
        <dbReference type="Proteomes" id="UP001597203"/>
    </source>
</evidence>
<evidence type="ECO:0008006" key="3">
    <source>
        <dbReference type="Google" id="ProtNLM"/>
    </source>
</evidence>
<keyword evidence="2" id="KW-1185">Reference proteome</keyword>
<dbReference type="EMBL" id="JBHTLS010000106">
    <property type="protein sequence ID" value="MFD1104602.1"/>
    <property type="molecule type" value="Genomic_DNA"/>
</dbReference>